<reference evidence="2" key="1">
    <citation type="submission" date="2020-08" db="EMBL/GenBank/DDBJ databases">
        <authorList>
            <person name="Hu Y."/>
            <person name="Nguyen S.V."/>
            <person name="Li F."/>
            <person name="Fanning S."/>
        </authorList>
    </citation>
    <scope>NUCLEOTIDE SEQUENCE</scope>
    <source>
        <strain evidence="2">SYSU D8009</strain>
    </source>
</reference>
<dbReference type="AlphaFoldDB" id="A0A9X0QY56"/>
<proteinExistence type="predicted"/>
<evidence type="ECO:0000313" key="2">
    <source>
        <dbReference type="EMBL" id="MBC4015720.1"/>
    </source>
</evidence>
<gene>
    <name evidence="2" type="ORF">H7965_10320</name>
</gene>
<dbReference type="Proteomes" id="UP000600101">
    <property type="component" value="Unassembled WGS sequence"/>
</dbReference>
<name>A0A9X0QY56_9PROT</name>
<sequence length="111" mass="11937">MASAHRFPPLLAAVGLAFAGAAQAQAQSNDPSFRLTNNSSLALNEIYVSSSDVNSWGPDRLGDRTLGSGEAYVIRLPLGQCINDIRVVYTNGQANERRQVNTCNLTDIVFP</sequence>
<organism evidence="2 3">
    <name type="scientific">Siccirubricoccus deserti</name>
    <dbReference type="NCBI Taxonomy" id="2013562"/>
    <lineage>
        <taxon>Bacteria</taxon>
        <taxon>Pseudomonadati</taxon>
        <taxon>Pseudomonadota</taxon>
        <taxon>Alphaproteobacteria</taxon>
        <taxon>Acetobacterales</taxon>
        <taxon>Roseomonadaceae</taxon>
        <taxon>Siccirubricoccus</taxon>
    </lineage>
</organism>
<dbReference type="RefSeq" id="WP_186770491.1">
    <property type="nucleotide sequence ID" value="NZ_JACOMF010000009.1"/>
</dbReference>
<feature type="chain" id="PRO_5040836420" evidence="1">
    <location>
        <begin position="27"/>
        <end position="111"/>
    </location>
</feature>
<feature type="signal peptide" evidence="1">
    <location>
        <begin position="1"/>
        <end position="26"/>
    </location>
</feature>
<evidence type="ECO:0000256" key="1">
    <source>
        <dbReference type="SAM" id="SignalP"/>
    </source>
</evidence>
<comment type="caution">
    <text evidence="2">The sequence shown here is derived from an EMBL/GenBank/DDBJ whole genome shotgun (WGS) entry which is preliminary data.</text>
</comment>
<accession>A0A9X0QY56</accession>
<dbReference type="EMBL" id="JACOMF010000009">
    <property type="protein sequence ID" value="MBC4015720.1"/>
    <property type="molecule type" value="Genomic_DNA"/>
</dbReference>
<keyword evidence="3" id="KW-1185">Reference proteome</keyword>
<evidence type="ECO:0000313" key="3">
    <source>
        <dbReference type="Proteomes" id="UP000600101"/>
    </source>
</evidence>
<protein>
    <submittedName>
        <fullName evidence="2">Uncharacterized protein</fullName>
    </submittedName>
</protein>
<keyword evidence="1" id="KW-0732">Signal</keyword>